<reference evidence="1 2" key="1">
    <citation type="submission" date="2024-06" db="EMBL/GenBank/DDBJ databases">
        <authorList>
            <person name="Kaempfer P."/>
            <person name="Viver T."/>
        </authorList>
    </citation>
    <scope>NUCLEOTIDE SEQUENCE [LARGE SCALE GENOMIC DNA]</scope>
    <source>
        <strain evidence="1 2">ST-119</strain>
    </source>
</reference>
<dbReference type="Proteomes" id="UP001629156">
    <property type="component" value="Unassembled WGS sequence"/>
</dbReference>
<gene>
    <name evidence="1" type="ORF">ABS766_12060</name>
</gene>
<comment type="caution">
    <text evidence="1">The sequence shown here is derived from an EMBL/GenBank/DDBJ whole genome shotgun (WGS) entry which is preliminary data.</text>
</comment>
<protein>
    <submittedName>
        <fullName evidence="1">Uncharacterized protein</fullName>
    </submittedName>
</protein>
<proteinExistence type="predicted"/>
<evidence type="ECO:0000313" key="2">
    <source>
        <dbReference type="Proteomes" id="UP001629156"/>
    </source>
</evidence>
<keyword evidence="2" id="KW-1185">Reference proteome</keyword>
<dbReference type="RefSeq" id="WP_408085422.1">
    <property type="nucleotide sequence ID" value="NZ_JBELPZ010000012.1"/>
</dbReference>
<evidence type="ECO:0000313" key="1">
    <source>
        <dbReference type="EMBL" id="MFL9845154.1"/>
    </source>
</evidence>
<sequence>MKDRIEAVRRQFDRNAEKPTANGLVNYPEETLGRHLGMFLLRCNFGQNVYATNDDALQLLITGSGSFADEIAVQFYLLGNGCFGLRRLGVMAIGLALRPNKALYFFKKYKEGKNALRLFDVYYLGLLHLPLQQVKDTFLIK</sequence>
<accession>A0ABW8YXY6</accession>
<dbReference type="EMBL" id="JBELPZ010000012">
    <property type="protein sequence ID" value="MFL9845154.1"/>
    <property type="molecule type" value="Genomic_DNA"/>
</dbReference>
<organism evidence="1 2">
    <name type="scientific">Flavobacterium rhizosphaerae</name>
    <dbReference type="NCBI Taxonomy" id="3163298"/>
    <lineage>
        <taxon>Bacteria</taxon>
        <taxon>Pseudomonadati</taxon>
        <taxon>Bacteroidota</taxon>
        <taxon>Flavobacteriia</taxon>
        <taxon>Flavobacteriales</taxon>
        <taxon>Flavobacteriaceae</taxon>
        <taxon>Flavobacterium</taxon>
    </lineage>
</organism>
<name>A0ABW8YXY6_9FLAO</name>